<dbReference type="EMBL" id="JACGCU010000003">
    <property type="protein sequence ID" value="MBA6058157.1"/>
    <property type="molecule type" value="Genomic_DNA"/>
</dbReference>
<evidence type="ECO:0000259" key="8">
    <source>
        <dbReference type="PROSITE" id="PS50850"/>
    </source>
</evidence>
<proteinExistence type="predicted"/>
<accession>A0A7W2JFN1</accession>
<dbReference type="PROSITE" id="PS50850">
    <property type="entry name" value="MFS"/>
    <property type="match status" value="1"/>
</dbReference>
<keyword evidence="4" id="KW-0058">Aromatic hydrocarbons catabolism</keyword>
<evidence type="ECO:0000256" key="2">
    <source>
        <dbReference type="ARBA" id="ARBA00022448"/>
    </source>
</evidence>
<dbReference type="Pfam" id="PF07690">
    <property type="entry name" value="MFS_1"/>
    <property type="match status" value="1"/>
</dbReference>
<keyword evidence="6 7" id="KW-0472">Membrane</keyword>
<dbReference type="AlphaFoldDB" id="A0A7W2JFN1"/>
<dbReference type="Proteomes" id="UP000556620">
    <property type="component" value="Unassembled WGS sequence"/>
</dbReference>
<dbReference type="CDD" id="cd17319">
    <property type="entry name" value="MFS_ExuT_GudP_like"/>
    <property type="match status" value="1"/>
</dbReference>
<evidence type="ECO:0000256" key="3">
    <source>
        <dbReference type="ARBA" id="ARBA00022692"/>
    </source>
</evidence>
<dbReference type="GO" id="GO:0016020">
    <property type="term" value="C:membrane"/>
    <property type="evidence" value="ECO:0007669"/>
    <property type="project" value="UniProtKB-SubCell"/>
</dbReference>
<feature type="transmembrane region" description="Helical" evidence="7">
    <location>
        <begin position="350"/>
        <end position="372"/>
    </location>
</feature>
<dbReference type="FunFam" id="1.20.1250.20:FF:000018">
    <property type="entry name" value="MFS transporter permease"/>
    <property type="match status" value="1"/>
</dbReference>
<evidence type="ECO:0000256" key="4">
    <source>
        <dbReference type="ARBA" id="ARBA00022797"/>
    </source>
</evidence>
<evidence type="ECO:0000313" key="10">
    <source>
        <dbReference type="Proteomes" id="UP000556620"/>
    </source>
</evidence>
<feature type="transmembrane region" description="Helical" evidence="7">
    <location>
        <begin position="157"/>
        <end position="180"/>
    </location>
</feature>
<organism evidence="9 10">
    <name type="scientific">Pseudomonas juntendi</name>
    <dbReference type="NCBI Taxonomy" id="2666183"/>
    <lineage>
        <taxon>Bacteria</taxon>
        <taxon>Pseudomonadati</taxon>
        <taxon>Pseudomonadota</taxon>
        <taxon>Gammaproteobacteria</taxon>
        <taxon>Pseudomonadales</taxon>
        <taxon>Pseudomonadaceae</taxon>
        <taxon>Pseudomonas</taxon>
    </lineage>
</organism>
<dbReference type="InterPro" id="IPR011701">
    <property type="entry name" value="MFS"/>
</dbReference>
<evidence type="ECO:0000256" key="1">
    <source>
        <dbReference type="ARBA" id="ARBA00004141"/>
    </source>
</evidence>
<protein>
    <submittedName>
        <fullName evidence="9">MFS transporter</fullName>
    </submittedName>
</protein>
<feature type="transmembrane region" description="Helical" evidence="7">
    <location>
        <begin position="384"/>
        <end position="405"/>
    </location>
</feature>
<feature type="domain" description="Major facilitator superfamily (MFS) profile" evidence="8">
    <location>
        <begin position="33"/>
        <end position="438"/>
    </location>
</feature>
<dbReference type="InterPro" id="IPR036259">
    <property type="entry name" value="MFS_trans_sf"/>
</dbReference>
<keyword evidence="2" id="KW-0813">Transport</keyword>
<feature type="transmembrane region" description="Helical" evidence="7">
    <location>
        <begin position="259"/>
        <end position="280"/>
    </location>
</feature>
<name>A0A7W2JFN1_9PSED</name>
<dbReference type="GO" id="GO:0022857">
    <property type="term" value="F:transmembrane transporter activity"/>
    <property type="evidence" value="ECO:0007669"/>
    <property type="project" value="InterPro"/>
</dbReference>
<feature type="transmembrane region" description="Helical" evidence="7">
    <location>
        <begin position="67"/>
        <end position="87"/>
    </location>
</feature>
<comment type="caution">
    <text evidence="9">The sequence shown here is derived from an EMBL/GenBank/DDBJ whole genome shotgun (WGS) entry which is preliminary data.</text>
</comment>
<feature type="transmembrane region" description="Helical" evidence="7">
    <location>
        <begin position="29"/>
        <end position="47"/>
    </location>
</feature>
<feature type="transmembrane region" description="Helical" evidence="7">
    <location>
        <begin position="124"/>
        <end position="145"/>
    </location>
</feature>
<reference evidence="9 10" key="1">
    <citation type="submission" date="2020-07" db="EMBL/GenBank/DDBJ databases">
        <title>Diversity of carbapenemase encoding genes among Pseudomonas putida group clinical isolates in a tertiary Brazilian hospital.</title>
        <authorList>
            <person name="Alberto-Lei F."/>
            <person name="Nodari C.S."/>
            <person name="Streling A.P."/>
            <person name="Paulino J.T."/>
            <person name="Bessa-Neto F.O."/>
            <person name="Cayo R."/>
            <person name="Gales A.C."/>
        </authorList>
    </citation>
    <scope>NUCLEOTIDE SEQUENCE [LARGE SCALE GENOMIC DNA]</scope>
    <source>
        <strain evidence="9 10">14535</strain>
    </source>
</reference>
<gene>
    <name evidence="9" type="ORF">H4C44_03055</name>
</gene>
<keyword evidence="5 7" id="KW-1133">Transmembrane helix</keyword>
<sequence>MYNQPRFMSEHAESVTPSLIDENSLYRRVTFRLIPFLLICYVVAYLDRINVGFAKLQMQDALGFSDAIYGLGAGIFFIGYFLFEVPSNLLLQKIGAKRTVTRIMICWGVVGCLMAFVTTPLQFYVLRFLLGVFEAGFFPGIVYYLGCWFPEARRGQVLGIFMVGIPVAGLIGGPVSGWAMQSLDQVAQMQGWQWLFIVEALPAIVLGVIAFLLLDDSIDKAAWLDPHEKKVLQEALSCESNAQGHAAFSLGQLLRGKELYVLSLSYFAFICGTYAVSFWLPTMLKLGGAVTPTEIGWLSAIPYTFTVAVMVWLCRHSDQTRERRWHTALSAVIGALALALLPAAGTNLAIVVGLLTIATAGIVSTMPLFWSLATDVYAGRPHAAAAIALINSLGLIGGFASPAVMGWLKSMTGSLNSGLYMVTGVILLGATKVLLSRK</sequence>
<dbReference type="InterPro" id="IPR020846">
    <property type="entry name" value="MFS_dom"/>
</dbReference>
<keyword evidence="3 7" id="KW-0812">Transmembrane</keyword>
<evidence type="ECO:0000313" key="9">
    <source>
        <dbReference type="EMBL" id="MBA6058157.1"/>
    </source>
</evidence>
<dbReference type="PANTHER" id="PTHR43791:SF36">
    <property type="entry name" value="TRANSPORTER, PUTATIVE (AFU_ORTHOLOGUE AFUA_6G08340)-RELATED"/>
    <property type="match status" value="1"/>
</dbReference>
<dbReference type="PANTHER" id="PTHR43791">
    <property type="entry name" value="PERMEASE-RELATED"/>
    <property type="match status" value="1"/>
</dbReference>
<feature type="transmembrane region" description="Helical" evidence="7">
    <location>
        <begin position="295"/>
        <end position="313"/>
    </location>
</feature>
<dbReference type="RefSeq" id="WP_182366300.1">
    <property type="nucleotide sequence ID" value="NZ_JACGCU010000003.1"/>
</dbReference>
<evidence type="ECO:0000256" key="5">
    <source>
        <dbReference type="ARBA" id="ARBA00022989"/>
    </source>
</evidence>
<evidence type="ECO:0000256" key="7">
    <source>
        <dbReference type="SAM" id="Phobius"/>
    </source>
</evidence>
<dbReference type="SUPFAM" id="SSF103473">
    <property type="entry name" value="MFS general substrate transporter"/>
    <property type="match status" value="1"/>
</dbReference>
<feature type="transmembrane region" description="Helical" evidence="7">
    <location>
        <begin position="325"/>
        <end position="344"/>
    </location>
</feature>
<feature type="transmembrane region" description="Helical" evidence="7">
    <location>
        <begin position="99"/>
        <end position="118"/>
    </location>
</feature>
<feature type="transmembrane region" description="Helical" evidence="7">
    <location>
        <begin position="417"/>
        <end position="435"/>
    </location>
</feature>
<evidence type="ECO:0000256" key="6">
    <source>
        <dbReference type="ARBA" id="ARBA00023136"/>
    </source>
</evidence>
<feature type="transmembrane region" description="Helical" evidence="7">
    <location>
        <begin position="192"/>
        <end position="214"/>
    </location>
</feature>
<dbReference type="Gene3D" id="1.20.1250.20">
    <property type="entry name" value="MFS general substrate transporter like domains"/>
    <property type="match status" value="2"/>
</dbReference>
<comment type="subcellular location">
    <subcellularLocation>
        <location evidence="1">Membrane</location>
        <topology evidence="1">Multi-pass membrane protein</topology>
    </subcellularLocation>
</comment>